<name>A0A327JXT1_9BRAD</name>
<dbReference type="AlphaFoldDB" id="A0A327JXT1"/>
<organism evidence="1 2">
    <name type="scientific">Rhodoplanes serenus</name>
    <dbReference type="NCBI Taxonomy" id="200615"/>
    <lineage>
        <taxon>Bacteria</taxon>
        <taxon>Pseudomonadati</taxon>
        <taxon>Pseudomonadota</taxon>
        <taxon>Alphaproteobacteria</taxon>
        <taxon>Hyphomicrobiales</taxon>
        <taxon>Nitrobacteraceae</taxon>
        <taxon>Rhodoplanes</taxon>
    </lineage>
</organism>
<reference evidence="1 2" key="1">
    <citation type="submission" date="2019-11" db="EMBL/GenBank/DDBJ databases">
        <title>Whole-genome sequence of Rhodoplanes serenus DSM 18633, type strain.</title>
        <authorList>
            <person name="Kyndt J.A."/>
            <person name="Meyer T.E."/>
        </authorList>
    </citation>
    <scope>NUCLEOTIDE SEQUENCE [LARGE SCALE GENOMIC DNA]</scope>
    <source>
        <strain evidence="1 2">DSM 18633</strain>
    </source>
</reference>
<proteinExistence type="predicted"/>
<dbReference type="EMBL" id="WNKV01000003">
    <property type="protein sequence ID" value="MTW15463.1"/>
    <property type="molecule type" value="Genomic_DNA"/>
</dbReference>
<protein>
    <recommendedName>
        <fullName evidence="3">Ribbon-helix-helix protein CopG domain-containing protein</fullName>
    </recommendedName>
</protein>
<dbReference type="Proteomes" id="UP000438991">
    <property type="component" value="Unassembled WGS sequence"/>
</dbReference>
<dbReference type="RefSeq" id="WP_111388332.1">
    <property type="nucleotide sequence ID" value="NZ_NPEW01000336.1"/>
</dbReference>
<sequence length="76" mass="8394">MADLSRPERLQIMLSPAELKALDDWRFSRRMPSRAAAVRELLRRGLASEGFLEADGQTKSQEFGVIASTGETNGSL</sequence>
<gene>
    <name evidence="1" type="ORF">GJ689_04485</name>
</gene>
<accession>A0A327JXT1</accession>
<evidence type="ECO:0000313" key="2">
    <source>
        <dbReference type="Proteomes" id="UP000438991"/>
    </source>
</evidence>
<evidence type="ECO:0008006" key="3">
    <source>
        <dbReference type="Google" id="ProtNLM"/>
    </source>
</evidence>
<evidence type="ECO:0000313" key="1">
    <source>
        <dbReference type="EMBL" id="MTW15463.1"/>
    </source>
</evidence>
<comment type="caution">
    <text evidence="1">The sequence shown here is derived from an EMBL/GenBank/DDBJ whole genome shotgun (WGS) entry which is preliminary data.</text>
</comment>